<gene>
    <name evidence="9" type="ORF">AYO21_03965</name>
</gene>
<feature type="compositionally biased region" description="Basic and acidic residues" evidence="6">
    <location>
        <begin position="98"/>
        <end position="124"/>
    </location>
</feature>
<protein>
    <recommendedName>
        <fullName evidence="11">Clr5 domain-containing protein</fullName>
    </recommendedName>
</protein>
<proteinExistence type="inferred from homology"/>
<evidence type="ECO:0008006" key="11">
    <source>
        <dbReference type="Google" id="ProtNLM"/>
    </source>
</evidence>
<comment type="similarity">
    <text evidence="2">Belongs to the histone deacetylase family.</text>
</comment>
<dbReference type="Pfam" id="PF14420">
    <property type="entry name" value="Clr5"/>
    <property type="match status" value="1"/>
</dbReference>
<name>A0A177FDL9_9EURO</name>
<dbReference type="GO" id="GO:0046872">
    <property type="term" value="F:metal ion binding"/>
    <property type="evidence" value="ECO:0007669"/>
    <property type="project" value="UniProtKB-KW"/>
</dbReference>
<dbReference type="InterPro" id="IPR023801">
    <property type="entry name" value="His_deacetylse_dom"/>
</dbReference>
<sequence length="849" mass="94414">MASDDDLQALDTHHDEKDWESQKENFRICYIDNGMTRKEAAQYMKEHFNFSATPRQWERKIKQWGFSKYANREERLHQIAQTGKTVYDVSRPGRRPRSHVDERGNLQPHEDRNLRRFARRELSRSRSRSRSASFTDMPRPQFKQEFSDPSANASIESPFDFNHLDLEMQRSSSNDGFHMASAQAGRGLQTFQPQIFQGHEPGAYGTSANPNNLPLPVGHNQWGQTQADGTHRFGAVGAQTNYTVFPDDPTSSQIPPVGGVPNGSQRFSVSANDPSFGFPITEPSVPSLSADFSQYVMAGTDMAMAPGILPEDMMTEQSRFNNTLPVPLGSETLNQTGFDNNPGIQFAVVDVDSTPMLAAADAAPLHPSLGIDDLFLEPGTGNDGPLQNDVLPLVEDYTRAVQAAALGFMNRSSHDNSMAAGDLAADLVQPSRAFLANMAVILDNFAKSQQRSLQSMKDTCRNLRQKNARLMQFINSKTAQQTSFKMLVILWDPDTLLHKTIELLGSNLIPALESPERLEAILKALHHSEYRTYTKQISSVREGPNPRLLRLTSETHGLEYLQHLRDVYEEWLSAGLIEEDGHVLPECFVFPTSTRKPLRAPKDPFARAGYYAFDMSSGIMSESYRAIVASANLACEGTDMLSSFDNGLPNDIDTVVALCRPPGHHCDGQRAGGYCYINNAALAVSSWRSHQPNAQIGILDIDFHHGNGTQEIFYADAKVLYVSIHGKDEFPYYTGEEDETGIGGGQNMNINLPLKVGSSIEEYLTKLDYGLKKLVELKTEFLIVSLGFDTFHADPLGHFQIHTEDYETIARTTRQVLKTVPALVLLEGGYVIEHLGANMLSFLKGWNAA</sequence>
<feature type="region of interest" description="Disordered" evidence="6">
    <location>
        <begin position="82"/>
        <end position="154"/>
    </location>
</feature>
<keyword evidence="4" id="KW-0378">Hydrolase</keyword>
<evidence type="ECO:0000313" key="10">
    <source>
        <dbReference type="Proteomes" id="UP000077002"/>
    </source>
</evidence>
<organism evidence="9 10">
    <name type="scientific">Fonsecaea monophora</name>
    <dbReference type="NCBI Taxonomy" id="254056"/>
    <lineage>
        <taxon>Eukaryota</taxon>
        <taxon>Fungi</taxon>
        <taxon>Dikarya</taxon>
        <taxon>Ascomycota</taxon>
        <taxon>Pezizomycotina</taxon>
        <taxon>Eurotiomycetes</taxon>
        <taxon>Chaetothyriomycetidae</taxon>
        <taxon>Chaetothyriales</taxon>
        <taxon>Herpotrichiellaceae</taxon>
        <taxon>Fonsecaea</taxon>
    </lineage>
</organism>
<dbReference type="AlphaFoldDB" id="A0A177FDL9"/>
<dbReference type="InterPro" id="IPR037138">
    <property type="entry name" value="His_deacetylse_dom_sf"/>
</dbReference>
<feature type="domain" description="Clr5" evidence="8">
    <location>
        <begin position="16"/>
        <end position="68"/>
    </location>
</feature>
<evidence type="ECO:0000256" key="4">
    <source>
        <dbReference type="ARBA" id="ARBA00022801"/>
    </source>
</evidence>
<dbReference type="Proteomes" id="UP000077002">
    <property type="component" value="Unassembled WGS sequence"/>
</dbReference>
<evidence type="ECO:0000256" key="2">
    <source>
        <dbReference type="ARBA" id="ARBA00005947"/>
    </source>
</evidence>
<evidence type="ECO:0000256" key="1">
    <source>
        <dbReference type="ARBA" id="ARBA00001947"/>
    </source>
</evidence>
<comment type="cofactor">
    <cofactor evidence="1">
        <name>Zn(2+)</name>
        <dbReference type="ChEBI" id="CHEBI:29105"/>
    </cofactor>
</comment>
<keyword evidence="3" id="KW-0479">Metal-binding</keyword>
<dbReference type="EMBL" id="LVKK01000021">
    <property type="protein sequence ID" value="OAG41730.1"/>
    <property type="molecule type" value="Genomic_DNA"/>
</dbReference>
<evidence type="ECO:0000313" key="9">
    <source>
        <dbReference type="EMBL" id="OAG41730.1"/>
    </source>
</evidence>
<feature type="domain" description="Histone deacetylase" evidence="7">
    <location>
        <begin position="513"/>
        <end position="843"/>
    </location>
</feature>
<dbReference type="OrthoDB" id="5232919at2759"/>
<evidence type="ECO:0000259" key="8">
    <source>
        <dbReference type="Pfam" id="PF14420"/>
    </source>
</evidence>
<reference evidence="9 10" key="1">
    <citation type="submission" date="2016-03" db="EMBL/GenBank/DDBJ databases">
        <title>Draft genome sequence of the Fonsecaea monophora CBS 269.37.</title>
        <authorList>
            <person name="Bombassaro A."/>
            <person name="Vinicius W.A."/>
            <person name="De Hoog S."/>
            <person name="Sun J."/>
            <person name="Souza E.M."/>
            <person name="Raittz R.T."/>
            <person name="Costa F."/>
            <person name="Leao A.C."/>
            <person name="Tadra-Sfeir M.Z."/>
            <person name="Baura V."/>
            <person name="Balsanelli E."/>
            <person name="Pedrosa F.O."/>
            <person name="Moreno L.F."/>
            <person name="Steffens M.B."/>
            <person name="Xi L."/>
            <person name="Bocca A.L."/>
            <person name="Felipe M.S."/>
            <person name="Teixeira M."/>
            <person name="Telles Filho F.Q."/>
            <person name="Azevedo C.M."/>
            <person name="Gomes R."/>
            <person name="Vicente V.A."/>
        </authorList>
    </citation>
    <scope>NUCLEOTIDE SEQUENCE [LARGE SCALE GENOMIC DNA]</scope>
    <source>
        <strain evidence="9 10">CBS 269.37</strain>
    </source>
</reference>
<dbReference type="InterPro" id="IPR025676">
    <property type="entry name" value="Clr5_dom"/>
</dbReference>
<accession>A0A177FDL9</accession>
<evidence type="ECO:0000256" key="3">
    <source>
        <dbReference type="ARBA" id="ARBA00022723"/>
    </source>
</evidence>
<evidence type="ECO:0000256" key="5">
    <source>
        <dbReference type="ARBA" id="ARBA00022833"/>
    </source>
</evidence>
<dbReference type="PANTHER" id="PTHR10625:SF17">
    <property type="entry name" value="HISTONE DEACETYLASE 8"/>
    <property type="match status" value="1"/>
</dbReference>
<dbReference type="GO" id="GO:0016787">
    <property type="term" value="F:hydrolase activity"/>
    <property type="evidence" value="ECO:0007669"/>
    <property type="project" value="UniProtKB-KW"/>
</dbReference>
<dbReference type="Gene3D" id="3.40.800.20">
    <property type="entry name" value="Histone deacetylase domain"/>
    <property type="match status" value="1"/>
</dbReference>
<dbReference type="InterPro" id="IPR000286">
    <property type="entry name" value="HDACs"/>
</dbReference>
<dbReference type="RefSeq" id="XP_022513682.1">
    <property type="nucleotide sequence ID" value="XM_022653938.1"/>
</dbReference>
<dbReference type="SUPFAM" id="SSF52768">
    <property type="entry name" value="Arginase/deacetylase"/>
    <property type="match status" value="1"/>
</dbReference>
<dbReference type="GO" id="GO:0040029">
    <property type="term" value="P:epigenetic regulation of gene expression"/>
    <property type="evidence" value="ECO:0007669"/>
    <property type="project" value="TreeGrafter"/>
</dbReference>
<dbReference type="Pfam" id="PF00850">
    <property type="entry name" value="Hist_deacetyl"/>
    <property type="match status" value="1"/>
</dbReference>
<dbReference type="InterPro" id="IPR023696">
    <property type="entry name" value="Ureohydrolase_dom_sf"/>
</dbReference>
<keyword evidence="10" id="KW-1185">Reference proteome</keyword>
<evidence type="ECO:0000259" key="7">
    <source>
        <dbReference type="Pfam" id="PF00850"/>
    </source>
</evidence>
<dbReference type="PANTHER" id="PTHR10625">
    <property type="entry name" value="HISTONE DEACETYLASE HDAC1-RELATED"/>
    <property type="match status" value="1"/>
</dbReference>
<dbReference type="GO" id="GO:0004407">
    <property type="term" value="F:histone deacetylase activity"/>
    <property type="evidence" value="ECO:0007669"/>
    <property type="project" value="TreeGrafter"/>
</dbReference>
<dbReference type="GeneID" id="34599135"/>
<evidence type="ECO:0000256" key="6">
    <source>
        <dbReference type="SAM" id="MobiDB-lite"/>
    </source>
</evidence>
<comment type="caution">
    <text evidence="9">The sequence shown here is derived from an EMBL/GenBank/DDBJ whole genome shotgun (WGS) entry which is preliminary data.</text>
</comment>
<keyword evidence="5" id="KW-0862">Zinc</keyword>
<dbReference type="PRINTS" id="PR01270">
    <property type="entry name" value="HDASUPER"/>
</dbReference>